<dbReference type="WBParaSite" id="ACRNAN_scaffold579.g27339.t1">
    <property type="protein sequence ID" value="ACRNAN_scaffold579.g27339.t1"/>
    <property type="gene ID" value="ACRNAN_scaffold579.g27339"/>
</dbReference>
<dbReference type="InterPro" id="IPR003341">
    <property type="entry name" value="Cys_rich_tripleX"/>
</dbReference>
<proteinExistence type="predicted"/>
<organism evidence="3 4">
    <name type="scientific">Acrobeloides nanus</name>
    <dbReference type="NCBI Taxonomy" id="290746"/>
    <lineage>
        <taxon>Eukaryota</taxon>
        <taxon>Metazoa</taxon>
        <taxon>Ecdysozoa</taxon>
        <taxon>Nematoda</taxon>
        <taxon>Chromadorea</taxon>
        <taxon>Rhabditida</taxon>
        <taxon>Tylenchina</taxon>
        <taxon>Cephalobomorpha</taxon>
        <taxon>Cephaloboidea</taxon>
        <taxon>Cephalobidae</taxon>
        <taxon>Acrobeloides</taxon>
    </lineage>
</organism>
<keyword evidence="3" id="KW-1185">Reference proteome</keyword>
<reference evidence="4" key="1">
    <citation type="submission" date="2022-11" db="UniProtKB">
        <authorList>
            <consortium name="WormBaseParasite"/>
        </authorList>
    </citation>
    <scope>IDENTIFICATION</scope>
</reference>
<dbReference type="PANTHER" id="PTHR31895">
    <property type="entry name" value="PROTEIN CBG03177-RELATED"/>
    <property type="match status" value="1"/>
</dbReference>
<feature type="repeat" description="MBT" evidence="1">
    <location>
        <begin position="945"/>
        <end position="1044"/>
    </location>
</feature>
<dbReference type="PROSITE" id="PS51079">
    <property type="entry name" value="MBT"/>
    <property type="match status" value="1"/>
</dbReference>
<evidence type="ECO:0000313" key="4">
    <source>
        <dbReference type="WBParaSite" id="ACRNAN_scaffold579.g27339.t1"/>
    </source>
</evidence>
<feature type="region of interest" description="Disordered" evidence="2">
    <location>
        <begin position="440"/>
        <end position="459"/>
    </location>
</feature>
<dbReference type="SMART" id="SM00561">
    <property type="entry name" value="MBT"/>
    <property type="match status" value="1"/>
</dbReference>
<dbReference type="GO" id="GO:0006355">
    <property type="term" value="P:regulation of DNA-templated transcription"/>
    <property type="evidence" value="ECO:0007669"/>
    <property type="project" value="InterPro"/>
</dbReference>
<dbReference type="Pfam" id="PF02820">
    <property type="entry name" value="MBT"/>
    <property type="match status" value="1"/>
</dbReference>
<dbReference type="Pfam" id="PF02363">
    <property type="entry name" value="C_tripleX"/>
    <property type="match status" value="13"/>
</dbReference>
<dbReference type="AlphaFoldDB" id="A0A914E748"/>
<evidence type="ECO:0000256" key="2">
    <source>
        <dbReference type="SAM" id="MobiDB-lite"/>
    </source>
</evidence>
<accession>A0A914E748</accession>
<evidence type="ECO:0000256" key="1">
    <source>
        <dbReference type="PROSITE-ProRule" id="PRU00459"/>
    </source>
</evidence>
<dbReference type="SUPFAM" id="SSF63748">
    <property type="entry name" value="Tudor/PWWP/MBT"/>
    <property type="match status" value="1"/>
</dbReference>
<dbReference type="CDD" id="cd20100">
    <property type="entry name" value="MBT_dSfmbt-like_rpt4"/>
    <property type="match status" value="1"/>
</dbReference>
<dbReference type="Gene3D" id="2.30.30.140">
    <property type="match status" value="1"/>
</dbReference>
<name>A0A914E748_9BILA</name>
<dbReference type="GO" id="GO:0005634">
    <property type="term" value="C:nucleus"/>
    <property type="evidence" value="ECO:0007669"/>
    <property type="project" value="InterPro"/>
</dbReference>
<evidence type="ECO:0000313" key="3">
    <source>
        <dbReference type="Proteomes" id="UP000887540"/>
    </source>
</evidence>
<sequence length="1056" mass="117039">MATKHARVEASSSIWNSTTRRFIFFASCLYFCIFVVSAQQNSGYYDSMGVIEKRDCLCNRLESRNLNCRCKNFGDDNVDPSCRCTRAISSNCGCSNNNNQYQTTCRPTCEQACTRSCTNQLQSMNRCQSTCQFTCQNTCARFSSYYQPQQQQQTGAPHIFISGNSNQYSPGNCQCAQSDSSCPCQCVPRCQNTCQLNCQASGQPMQRCDSTCQQTCQNTCLANTVFAPQNSESHATAPPPAASPSCASSCPQTCQMVCNQISTTVPQCQQQCVSMCNQGCQLGYEPATTPAPIATTPAPRQCVPMCQPACLKSCTSLFTQDSNSNCPQACMPTCSPQCVNQASTGQQQQVQSVNEYNQQPQQHVLLPVSPVLLPATPVLVPVSPYETNLLTSYNSISSQPQYVQQQPNNQPTSSNQCNPACMPACSPSCVQSQTQQNQSPQGIEVSIDIGPAPQSQQQQQPQQQQQCTPQCMPTCTITCLQQINTTPTPAQQQCLPQCMPSCQPQCVQQQQQQQPQQQQCIPQCMPKCEPVCIQQTAPPAPVYQPTQAPALASCPQQCQPTCQPSCVSSAVQALSSHPELVLVEQQPLSLPTQAVQCHPLCMPHCQPECLMAQMPNYLQASYSAQAKSILQPSTFLAGPYGAVGTGHLSENSQPTKFSMVNNKQENIVKSSFEGNNIELENIGSYESDPRQPSTYIVTFDGQSNEPTKVEELPQKGYKNSNFVAPHILPPAPTLNNSNPNLLPSILETPRSSNFNGNNNQQPQTQILPMTIYQQIKSQQQQQQQQQNGPKQCINACMPLCLPECVNAGIEDSRFRSYELSEIRNQSISFVTNRPTYEVSSNKTFPPMKVITQKPLGVTPTTPLPTLINSYRYMSTQGFLPNIIVHSPSTTTPRPPQLIQTTLLTPRTVEKKKLHSQVDKEAASPIWQVKQRWALRFDPDMDMENFVWKDYLNQCNAEMAPVELFDEVPDSSVMDHFKAGTKLESTDLCEPHLICPATVVCTKGRLVRVHFDGWEDNYDQLFDYRSHEIFPVGWCEIYGYNLEHPKVDEPVKKKKKK</sequence>
<dbReference type="Proteomes" id="UP000887540">
    <property type="component" value="Unplaced"/>
</dbReference>
<dbReference type="InterPro" id="IPR004092">
    <property type="entry name" value="Mbt"/>
</dbReference>
<protein>
    <submittedName>
        <fullName evidence="4">Uncharacterized protein</fullName>
    </submittedName>
</protein>